<evidence type="ECO:0000259" key="1">
    <source>
        <dbReference type="Pfam" id="PF00646"/>
    </source>
</evidence>
<dbReference type="Proteomes" id="UP000624404">
    <property type="component" value="Unassembled WGS sequence"/>
</dbReference>
<evidence type="ECO:0000313" key="3">
    <source>
        <dbReference type="Proteomes" id="UP000624404"/>
    </source>
</evidence>
<protein>
    <submittedName>
        <fullName evidence="2">5c0b10e4-8fd3-41fe-856f-66c9ae9eb7d6-CDS</fullName>
    </submittedName>
</protein>
<dbReference type="Gene3D" id="3.80.10.10">
    <property type="entry name" value="Ribonuclease Inhibitor"/>
    <property type="match status" value="1"/>
</dbReference>
<feature type="domain" description="F-box" evidence="1">
    <location>
        <begin position="14"/>
        <end position="48"/>
    </location>
</feature>
<dbReference type="AlphaFoldDB" id="A0A8H2W4P2"/>
<dbReference type="InterPro" id="IPR036047">
    <property type="entry name" value="F-box-like_dom_sf"/>
</dbReference>
<name>A0A8H2W4P2_9HELO</name>
<sequence>MADIDLPPPSRSGFSSLPIELIRFVILYMDLSSIKSARLTCRLLCSLSTPYLILPKFYGFAHRPDFNRLLQLCRHPTFAPCIRSIELNLGEINEYHARHNTYFLQYTRDQETRVEAAEEAWLRYSSLKPLREEYTPWMCDPDILSEVFRSLPNLSALSISMATFPLPDEPELALLASIWKIPSTRLLRRELTKERFTIILFSLLRNIGDLKFRNLSHDFLPFEFFAQNKALFVSMAPIFHNLTDLHLVLDYTDMPSDLDTLQAFANIATCFKAATNLKNLDLCIQSKRKTDVTPLLEHLLPNSDGSKSTFTHLQRLHIEGGACKFAPLQKFLISLAPTLQVLEIGGEGRRFPNQLSNGGVHLLDGTFRKLFNDVEEAHGKSLTKFVVRGDLAELEAGGLWYVNREVGWHGVID</sequence>
<proteinExistence type="predicted"/>
<organism evidence="2 3">
    <name type="scientific">Sclerotinia trifoliorum</name>
    <dbReference type="NCBI Taxonomy" id="28548"/>
    <lineage>
        <taxon>Eukaryota</taxon>
        <taxon>Fungi</taxon>
        <taxon>Dikarya</taxon>
        <taxon>Ascomycota</taxon>
        <taxon>Pezizomycotina</taxon>
        <taxon>Leotiomycetes</taxon>
        <taxon>Helotiales</taxon>
        <taxon>Sclerotiniaceae</taxon>
        <taxon>Sclerotinia</taxon>
    </lineage>
</organism>
<dbReference type="Pfam" id="PF00646">
    <property type="entry name" value="F-box"/>
    <property type="match status" value="1"/>
</dbReference>
<dbReference type="InterPro" id="IPR001810">
    <property type="entry name" value="F-box_dom"/>
</dbReference>
<comment type="caution">
    <text evidence="2">The sequence shown here is derived from an EMBL/GenBank/DDBJ whole genome shotgun (WGS) entry which is preliminary data.</text>
</comment>
<dbReference type="SUPFAM" id="SSF81383">
    <property type="entry name" value="F-box domain"/>
    <property type="match status" value="1"/>
</dbReference>
<keyword evidence="3" id="KW-1185">Reference proteome</keyword>
<dbReference type="InterPro" id="IPR032675">
    <property type="entry name" value="LRR_dom_sf"/>
</dbReference>
<evidence type="ECO:0000313" key="2">
    <source>
        <dbReference type="EMBL" id="CAD6449421.1"/>
    </source>
</evidence>
<accession>A0A8H2W4P2</accession>
<dbReference type="EMBL" id="CAJHIA010000033">
    <property type="protein sequence ID" value="CAD6449421.1"/>
    <property type="molecule type" value="Genomic_DNA"/>
</dbReference>
<gene>
    <name evidence="2" type="ORF">SCLTRI_LOCUS9215</name>
</gene>
<dbReference type="OrthoDB" id="5224238at2759"/>
<reference evidence="2" key="1">
    <citation type="submission" date="2020-10" db="EMBL/GenBank/DDBJ databases">
        <authorList>
            <person name="Kusch S."/>
        </authorList>
    </citation>
    <scope>NUCLEOTIDE SEQUENCE</scope>
    <source>
        <strain evidence="2">SwB9</strain>
    </source>
</reference>